<dbReference type="PANTHER" id="PTHR24370">
    <property type="entry name" value="OPTICIN"/>
    <property type="match status" value="1"/>
</dbReference>
<protein>
    <submittedName>
        <fullName evidence="8">Oidioi.mRNA.OKI2018_I69.chr2.g7974.t1.cds</fullName>
    </submittedName>
</protein>
<accession>A0ABN7TDM3</accession>
<dbReference type="PANTHER" id="PTHR24370:SF10">
    <property type="entry name" value="LEUCINE-RICH REPEAT AND WD REPEAT-CONTAINING PROTEIN 1"/>
    <property type="match status" value="1"/>
</dbReference>
<dbReference type="InterPro" id="IPR032675">
    <property type="entry name" value="LRR_dom_sf"/>
</dbReference>
<keyword evidence="3" id="KW-0963">Cytoplasm</keyword>
<evidence type="ECO:0000256" key="2">
    <source>
        <dbReference type="ARBA" id="ARBA00004300"/>
    </source>
</evidence>
<gene>
    <name evidence="8" type="ORF">OKIOD_LOCUS16739</name>
</gene>
<keyword evidence="4" id="KW-0206">Cytoskeleton</keyword>
<feature type="domain" description="Leucine-rich repeat and WD repeat-containing protein 1 LRR" evidence="6">
    <location>
        <begin position="14"/>
        <end position="183"/>
    </location>
</feature>
<dbReference type="EMBL" id="OU015567">
    <property type="protein sequence ID" value="CAG5113884.1"/>
    <property type="molecule type" value="Genomic_DNA"/>
</dbReference>
<evidence type="ECO:0000259" key="6">
    <source>
        <dbReference type="Pfam" id="PF23211"/>
    </source>
</evidence>
<feature type="domain" description="Leucine-rich repeat and WD repeat-containing protein 1 WD" evidence="7">
    <location>
        <begin position="235"/>
        <end position="619"/>
    </location>
</feature>
<dbReference type="SUPFAM" id="SSF52058">
    <property type="entry name" value="L domain-like"/>
    <property type="match status" value="1"/>
</dbReference>
<dbReference type="Proteomes" id="UP001158576">
    <property type="component" value="Chromosome 2"/>
</dbReference>
<dbReference type="Gene3D" id="2.130.10.10">
    <property type="entry name" value="YVTN repeat-like/Quinoprotein amine dehydrogenase"/>
    <property type="match status" value="1"/>
</dbReference>
<evidence type="ECO:0000256" key="4">
    <source>
        <dbReference type="ARBA" id="ARBA00023212"/>
    </source>
</evidence>
<organism evidence="8 9">
    <name type="scientific">Oikopleura dioica</name>
    <name type="common">Tunicate</name>
    <dbReference type="NCBI Taxonomy" id="34765"/>
    <lineage>
        <taxon>Eukaryota</taxon>
        <taxon>Metazoa</taxon>
        <taxon>Chordata</taxon>
        <taxon>Tunicata</taxon>
        <taxon>Appendicularia</taxon>
        <taxon>Copelata</taxon>
        <taxon>Oikopleuridae</taxon>
        <taxon>Oikopleura</taxon>
    </lineage>
</organism>
<dbReference type="SUPFAM" id="SSF50978">
    <property type="entry name" value="WD40 repeat-like"/>
    <property type="match status" value="1"/>
</dbReference>
<dbReference type="InterPro" id="IPR036322">
    <property type="entry name" value="WD40_repeat_dom_sf"/>
</dbReference>
<name>A0ABN7TDM3_OIKDI</name>
<dbReference type="InterPro" id="IPR015943">
    <property type="entry name" value="WD40/YVTN_repeat-like_dom_sf"/>
</dbReference>
<dbReference type="InterPro" id="IPR001611">
    <property type="entry name" value="Leu-rich_rpt"/>
</dbReference>
<evidence type="ECO:0000256" key="1">
    <source>
        <dbReference type="ARBA" id="ARBA00004123"/>
    </source>
</evidence>
<dbReference type="InterPro" id="IPR056363">
    <property type="entry name" value="LRR_LRWD1_dom"/>
</dbReference>
<evidence type="ECO:0000256" key="5">
    <source>
        <dbReference type="ARBA" id="ARBA00023242"/>
    </source>
</evidence>
<evidence type="ECO:0000259" key="7">
    <source>
        <dbReference type="Pfam" id="PF23215"/>
    </source>
</evidence>
<reference evidence="8 9" key="1">
    <citation type="submission" date="2021-04" db="EMBL/GenBank/DDBJ databases">
        <authorList>
            <person name="Bliznina A."/>
        </authorList>
    </citation>
    <scope>NUCLEOTIDE SEQUENCE [LARGE SCALE GENOMIC DNA]</scope>
</reference>
<dbReference type="Pfam" id="PF23215">
    <property type="entry name" value="WD_LRWD1"/>
    <property type="match status" value="1"/>
</dbReference>
<evidence type="ECO:0000313" key="8">
    <source>
        <dbReference type="EMBL" id="CAG5113884.1"/>
    </source>
</evidence>
<comment type="subcellular location">
    <subcellularLocation>
        <location evidence="2">Cytoplasm</location>
        <location evidence="2">Cytoskeleton</location>
        <location evidence="2">Microtubule organizing center</location>
        <location evidence="2">Centrosome</location>
    </subcellularLocation>
    <subcellularLocation>
        <location evidence="1">Nucleus</location>
    </subcellularLocation>
</comment>
<dbReference type="Gene3D" id="3.80.10.10">
    <property type="entry name" value="Ribonuclease Inhibitor"/>
    <property type="match status" value="1"/>
</dbReference>
<keyword evidence="9" id="KW-1185">Reference proteome</keyword>
<dbReference type="Pfam" id="PF23211">
    <property type="entry name" value="LRR_LRWD1"/>
    <property type="match status" value="1"/>
</dbReference>
<keyword evidence="5" id="KW-0539">Nucleus</keyword>
<evidence type="ECO:0000256" key="3">
    <source>
        <dbReference type="ARBA" id="ARBA00022490"/>
    </source>
</evidence>
<proteinExistence type="predicted"/>
<evidence type="ECO:0000313" key="9">
    <source>
        <dbReference type="Proteomes" id="UP001158576"/>
    </source>
</evidence>
<dbReference type="InterPro" id="IPR056160">
    <property type="entry name" value="WD_LRWD1"/>
</dbReference>
<dbReference type="InterPro" id="IPR052489">
    <property type="entry name" value="LRWD1"/>
</dbReference>
<sequence>MITKSFLESLTGKQIANIENLNLSNKNLSDADFEDGKDALSELVALDTLDVSGNRLKKFPDLTFSDCRVLNISHNCLEAFPLDAEMSWTLEEIDTRGNPALDINERFKIRELVPKLKLLDGETVPENDVFFTIKKTLTRDLTKLAAEKFKDELAEEIGQEKFLKRARRTPAGPKSLRDFRTWLAERIATDIINSDAPVKSAEEEVSTENDFYKNLKKKRGMLGVPTTNTPTGKWTPLSALQCHSQHPKKTDVALWAVEFEPDVIKNNETTHIFASCGGDALCFTNAKTGRVQSKFIEPEESLFCCSWSVDPQNPLLQMETMIAVGGKFGMVYIMKPHTGHCIHRIKAIRGLGVINSVKFAFPKHPELLFIAPALNDPSKNVISAWRVNTNSKSCQKLMELHGLESSSPVKMCLPNLNSGLSALFLSTDHGVRVWDIRGAEKAQKEKREVAAKFYHPNLPDTVIVDSIEQLDKNHMITKVADSGVIFIWTLEGVESEIEGATGEEYHLEPVKVLNWSNTDKVYLNCFACKGKIYAGDEDGQIWKYEPDLSHDSPEFQEPKEVIPWPIVKRTTTGTPPIIPLPDNSFLEQVPLEATIINDLATPASGRYLVAATNNNIVLTLKG</sequence>
<dbReference type="PROSITE" id="PS51450">
    <property type="entry name" value="LRR"/>
    <property type="match status" value="1"/>
</dbReference>